<keyword evidence="2" id="KW-0808">Transferase</keyword>
<accession>A0A318KCC8</accession>
<feature type="domain" description="TRSP" evidence="1">
    <location>
        <begin position="1"/>
        <end position="75"/>
    </location>
</feature>
<keyword evidence="2" id="KW-0328">Glycosyltransferase</keyword>
<dbReference type="GO" id="GO:0016757">
    <property type="term" value="F:glycosyltransferase activity"/>
    <property type="evidence" value="ECO:0007669"/>
    <property type="project" value="UniProtKB-KW"/>
</dbReference>
<sequence>MYPAYILARELNCQFGIETLTHATTRSPILAWGPITHVETFADNYGEGIANYLYNCTANDYDQILLCHETGPHPALRDLATRLRARLIHFRSESDFAEDFIH</sequence>
<dbReference type="AlphaFoldDB" id="A0A318KCC8"/>
<dbReference type="EMBL" id="QJKI01000036">
    <property type="protein sequence ID" value="PXX74001.1"/>
    <property type="molecule type" value="Genomic_DNA"/>
</dbReference>
<reference evidence="2 3" key="1">
    <citation type="submission" date="2018-05" db="EMBL/GenBank/DDBJ databases">
        <title>Genomic Encyclopedia of Type Strains, Phase IV (KMG-IV): sequencing the most valuable type-strain genomes for metagenomic binning, comparative biology and taxonomic classification.</title>
        <authorList>
            <person name="Goeker M."/>
        </authorList>
    </citation>
    <scope>NUCLEOTIDE SEQUENCE [LARGE SCALE GENOMIC DNA]</scope>
    <source>
        <strain evidence="2 3">DSM 29661</strain>
    </source>
</reference>
<evidence type="ECO:0000313" key="2">
    <source>
        <dbReference type="EMBL" id="PXX74001.1"/>
    </source>
</evidence>
<name>A0A318KCC8_9NEIS</name>
<dbReference type="Proteomes" id="UP000247555">
    <property type="component" value="Unassembled WGS sequence"/>
</dbReference>
<protein>
    <submittedName>
        <fullName evidence="2">Phosphoribosyltransferase-like predicted ribonucleoside biosynthesis protein</fullName>
    </submittedName>
</protein>
<dbReference type="Pfam" id="PF12500">
    <property type="entry name" value="TRSP"/>
    <property type="match status" value="1"/>
</dbReference>
<organism evidence="2 3">
    <name type="scientific">Rivihabitans pingtungensis</name>
    <dbReference type="NCBI Taxonomy" id="1054498"/>
    <lineage>
        <taxon>Bacteria</taxon>
        <taxon>Pseudomonadati</taxon>
        <taxon>Pseudomonadota</taxon>
        <taxon>Betaproteobacteria</taxon>
        <taxon>Neisseriales</taxon>
        <taxon>Aquaspirillaceae</taxon>
        <taxon>Rivihabitans</taxon>
    </lineage>
</organism>
<comment type="caution">
    <text evidence="2">The sequence shown here is derived from an EMBL/GenBank/DDBJ whole genome shotgun (WGS) entry which is preliminary data.</text>
</comment>
<evidence type="ECO:0000259" key="1">
    <source>
        <dbReference type="Pfam" id="PF12500"/>
    </source>
</evidence>
<proteinExistence type="predicted"/>
<keyword evidence="3" id="KW-1185">Reference proteome</keyword>
<evidence type="ECO:0000313" key="3">
    <source>
        <dbReference type="Proteomes" id="UP000247555"/>
    </source>
</evidence>
<dbReference type="InterPro" id="IPR022537">
    <property type="entry name" value="TRSP_dom"/>
</dbReference>
<gene>
    <name evidence="2" type="ORF">DFR34_13625</name>
</gene>